<feature type="domain" description="Non-contractile tail sheath N-terminal" evidence="2">
    <location>
        <begin position="17"/>
        <end position="205"/>
    </location>
</feature>
<protein>
    <submittedName>
        <fullName evidence="4">Uncharacterized protein (TIGR02217 family)</fullName>
    </submittedName>
</protein>
<reference evidence="4 5" key="1">
    <citation type="submission" date="2020-03" db="EMBL/GenBank/DDBJ databases">
        <title>Genomic Encyclopedia of Type Strains, Phase IV (KMG-IV): sequencing the most valuable type-strain genomes for metagenomic binning, comparative biology and taxonomic classification.</title>
        <authorList>
            <person name="Goeker M."/>
        </authorList>
    </citation>
    <scope>NUCLEOTIDE SEQUENCE [LARGE SCALE GENOMIC DNA]</scope>
    <source>
        <strain evidence="4 5">DSM 27651</strain>
    </source>
</reference>
<dbReference type="RefSeq" id="WP_342449691.1">
    <property type="nucleotide sequence ID" value="NZ_JAATJE010000001.1"/>
</dbReference>
<evidence type="ECO:0000313" key="4">
    <source>
        <dbReference type="EMBL" id="NJC32828.1"/>
    </source>
</evidence>
<dbReference type="Pfam" id="PF23844">
    <property type="entry name" value="NCTSP_N"/>
    <property type="match status" value="1"/>
</dbReference>
<feature type="domain" description="DUF2460" evidence="1">
    <location>
        <begin position="564"/>
        <end position="765"/>
    </location>
</feature>
<keyword evidence="5" id="KW-1185">Reference proteome</keyword>
<evidence type="ECO:0000259" key="3">
    <source>
        <dbReference type="Pfam" id="PF23845"/>
    </source>
</evidence>
<dbReference type="Proteomes" id="UP000734218">
    <property type="component" value="Unassembled WGS sequence"/>
</dbReference>
<feature type="domain" description="Non-contractile tail sheath TIM barrel" evidence="3">
    <location>
        <begin position="210"/>
        <end position="550"/>
    </location>
</feature>
<proteinExistence type="predicted"/>
<dbReference type="InterPro" id="IPR011740">
    <property type="entry name" value="DUF2460"/>
</dbReference>
<dbReference type="Pfam" id="PF09343">
    <property type="entry name" value="DUF2460"/>
    <property type="match status" value="1"/>
</dbReference>
<evidence type="ECO:0000259" key="1">
    <source>
        <dbReference type="Pfam" id="PF09343"/>
    </source>
</evidence>
<sequence length="767" mass="82307">MGWWLAERRTVQETSWVKRFDARFWTVNFPRPMMASVVTTAPDAIRVDAVFYGRDTLAGLIWDAEDRHDHVLLAYETARDFRACRLQFRWRSGGILPLDAVNGPTLTIEGRDAAGQARAWYVRLWNYARGTPEDAEVEIDFAAVDGGFLLPGEADPVWAGDVDRMFVSLAPPGYGGTGALPAPVAGWAELSGIRCDGAGSVIALGDVLVPPHGLSMATGYDDLYHVTPARLVRNIVGLGYRGAINHYVGMSHYFRLDGAGKAGAADGALNEPCRRWHQALAAAAIEAGLELILSLSFELLDSHCPEGWKQRAADGAPALTGWEPPSTLLSPANGEAKAYLQAVGRAFAAIAREAGMPVRFQVGEPWWWVTRDRRICLYDDAARAALGPDMPVIADVAAVTGPQEKALLDRAGAVLAGATAALVAAVRAEAPGAEALLLAYLPSILDERAPEVRRANVPVGWAWPAFDVLQLEDYDWVTAGDTGATARGVAAATARLGYPVETQHYLAGFVLRPEERAQWALIDAAAVAAKRRGTGPVFIWALPQVIRDGFVHFGEGEADVQAFDDVAFPIEIGREAVVRPGFSTAVVTVAGGHEQRNADWADARTDYDVGPGVRSQADMELLLRFFRARMGAARGFRLRDPFDHSSAGMTGVPGAADQLLGTGDGIATRFRLVKHYGGGPDVPARIISRPEVASVRVSVGGQAASGWRVEPGGWVAFDQPPANGAAVRAGFLFDVPVRFAEDRLEVQRTTFGAGEAVSVPLIEVKEA</sequence>
<name>A0ABX0XI41_9SPHN</name>
<organism evidence="4 5">
    <name type="scientific">Sphingomonas jejuensis</name>
    <dbReference type="NCBI Taxonomy" id="904715"/>
    <lineage>
        <taxon>Bacteria</taxon>
        <taxon>Pseudomonadati</taxon>
        <taxon>Pseudomonadota</taxon>
        <taxon>Alphaproteobacteria</taxon>
        <taxon>Sphingomonadales</taxon>
        <taxon>Sphingomonadaceae</taxon>
        <taxon>Sphingomonas</taxon>
    </lineage>
</organism>
<evidence type="ECO:0000313" key="5">
    <source>
        <dbReference type="Proteomes" id="UP000734218"/>
    </source>
</evidence>
<evidence type="ECO:0000259" key="2">
    <source>
        <dbReference type="Pfam" id="PF23844"/>
    </source>
</evidence>
<dbReference type="InterPro" id="IPR057102">
    <property type="entry name" value="NCTSP_N"/>
</dbReference>
<dbReference type="NCBIfam" id="TIGR02217">
    <property type="entry name" value="chp_TIGR02217"/>
    <property type="match status" value="1"/>
</dbReference>
<dbReference type="Pfam" id="PF23845">
    <property type="entry name" value="TIM-barrel_NCTSP"/>
    <property type="match status" value="1"/>
</dbReference>
<accession>A0ABX0XI41</accession>
<dbReference type="EMBL" id="JAATJE010000001">
    <property type="protein sequence ID" value="NJC32828.1"/>
    <property type="molecule type" value="Genomic_DNA"/>
</dbReference>
<dbReference type="InterPro" id="IPR057122">
    <property type="entry name" value="TIM-barrel_NCTSP"/>
</dbReference>
<gene>
    <name evidence="4" type="ORF">GGR88_000302</name>
</gene>
<comment type="caution">
    <text evidence="4">The sequence shown here is derived from an EMBL/GenBank/DDBJ whole genome shotgun (WGS) entry which is preliminary data.</text>
</comment>